<sequence length="881" mass="99970">MNRLKNSFEASLIFVRRHLLYSSGDSNHWVVILSPQSMKELRILHDLPLVMSTEEGLRAFVRVHSSAEYGLEFSSISHPKSIITEELAKSLNLKFDVKTTVMFSQATDIYNASKLCLKFMESYDHRDNLWKFHTSSNDSCMEDNSVKSNPLDRKLGNFKSDSIFEEFSKKCNIKTNEANVSANMCNNVLNWYNITDNSKLYPPVEWYNSLMNKEFNQVVKSSLLGSVLFQNNIISLNLNGYLSRFFVYSINKSSNTTRNTVSIDSANRNIPLSVNNETEIEVIISEKAITGLKFDSEPSDSNDEKSNIISGMDEIIEMFKTHVIMPLLLDLDVGHPSGVLLYGPPGCGKTLLARRISTNYKKLFNLCSYKDKMSSNCTEMKVRLVQSTDLISEFMGKTERNITELFHSLREDSKTSKVLCFIDEIDVLCVNRESSGSDMQARRVLTTFLNNMDGVNAGNNKFVIVGMTNYLENIDNAMRRPGRFDLEIEVPVPNAKNRLQILKHLLNSVEHTITNEQLNQINDFCQAFVGADLKLLLTNSTHCKINRLNNSNNTSDDVSISDTVKAPENVDNQIDKSLTYEDMMNGLKVTRPSAMRELYVEVPEVRWDDIGGYEDLKSVIKQCVEYPRKFSNLYQKLQIQVPKGILLYGPPGMGYGCSKTLMAKAICTESHMNFISVRGPEIFDKYVGESERRLRRLFSKARLNSPCVIFFDEIDSICCDDSSSVSKRVLSTLLNELDGVSALKHVLVVAATNRPQDLNRSLLRPGRFDRLIYVPLPDFDARKAIFHLNLMKVKLDFDLEEAAESLAKLTEGYSGAEVVNICKQASLYLLNDIINSSPLKCLDEVIPLSYSYLEKALKNSKPMTSLELISFYEEYQNLTHF</sequence>
<dbReference type="SMART" id="SM00382">
    <property type="entry name" value="AAA"/>
    <property type="match status" value="2"/>
</dbReference>
<dbReference type="PANTHER" id="PTHR23077:SF27">
    <property type="entry name" value="ATPASE FAMILY GENE 2 PROTEIN HOMOLOG A"/>
    <property type="match status" value="1"/>
</dbReference>
<accession>Q4UDC4</accession>
<evidence type="ECO:0000256" key="2">
    <source>
        <dbReference type="ARBA" id="ARBA00022840"/>
    </source>
</evidence>
<dbReference type="InterPro" id="IPR027417">
    <property type="entry name" value="P-loop_NTPase"/>
</dbReference>
<organism evidence="4 5">
    <name type="scientific">Theileria annulata</name>
    <dbReference type="NCBI Taxonomy" id="5874"/>
    <lineage>
        <taxon>Eukaryota</taxon>
        <taxon>Sar</taxon>
        <taxon>Alveolata</taxon>
        <taxon>Apicomplexa</taxon>
        <taxon>Aconoidasida</taxon>
        <taxon>Piroplasmida</taxon>
        <taxon>Theileriidae</taxon>
        <taxon>Theileria</taxon>
    </lineage>
</organism>
<dbReference type="AlphaFoldDB" id="Q4UDC4"/>
<dbReference type="CDD" id="cd19481">
    <property type="entry name" value="RecA-like_protease"/>
    <property type="match status" value="1"/>
</dbReference>
<feature type="domain" description="AAA+ ATPase" evidence="3">
    <location>
        <begin position="641"/>
        <end position="778"/>
    </location>
</feature>
<name>Q4UDC4_THEAN</name>
<dbReference type="Proteomes" id="UP000001950">
    <property type="component" value="Chromosome 2"/>
</dbReference>
<evidence type="ECO:0000259" key="3">
    <source>
        <dbReference type="SMART" id="SM00382"/>
    </source>
</evidence>
<dbReference type="SUPFAM" id="SSF52540">
    <property type="entry name" value="P-loop containing nucleoside triphosphate hydrolases"/>
    <property type="match status" value="2"/>
</dbReference>
<dbReference type="GO" id="GO:0016887">
    <property type="term" value="F:ATP hydrolysis activity"/>
    <property type="evidence" value="ECO:0007669"/>
    <property type="project" value="InterPro"/>
</dbReference>
<dbReference type="GO" id="GO:0005737">
    <property type="term" value="C:cytoplasm"/>
    <property type="evidence" value="ECO:0007669"/>
    <property type="project" value="TreeGrafter"/>
</dbReference>
<dbReference type="Gene3D" id="3.40.50.300">
    <property type="entry name" value="P-loop containing nucleotide triphosphate hydrolases"/>
    <property type="match status" value="2"/>
</dbReference>
<dbReference type="VEuPathDB" id="PiroplasmaDB:TA13575"/>
<dbReference type="GeneID" id="3862468"/>
<dbReference type="FunCoup" id="Q4UDC4">
    <property type="interactions" value="3"/>
</dbReference>
<dbReference type="PANTHER" id="PTHR23077">
    <property type="entry name" value="AAA-FAMILY ATPASE"/>
    <property type="match status" value="1"/>
</dbReference>
<dbReference type="Pfam" id="PF00004">
    <property type="entry name" value="AAA"/>
    <property type="match status" value="2"/>
</dbReference>
<dbReference type="InParanoid" id="Q4UDC4"/>
<dbReference type="eggNOG" id="KOG0730">
    <property type="taxonomic scope" value="Eukaryota"/>
</dbReference>
<dbReference type="KEGG" id="tan:TA13575"/>
<evidence type="ECO:0000313" key="5">
    <source>
        <dbReference type="Proteomes" id="UP000001950"/>
    </source>
</evidence>
<dbReference type="InterPro" id="IPR041569">
    <property type="entry name" value="AAA_lid_3"/>
</dbReference>
<dbReference type="InterPro" id="IPR003959">
    <property type="entry name" value="ATPase_AAA_core"/>
</dbReference>
<keyword evidence="1" id="KW-0547">Nucleotide-binding</keyword>
<keyword evidence="2" id="KW-0067">ATP-binding</keyword>
<evidence type="ECO:0000313" key="4">
    <source>
        <dbReference type="EMBL" id="CAI74915.1"/>
    </source>
</evidence>
<protein>
    <submittedName>
        <fullName evidence="4">Aaa family ATPase, putative</fullName>
    </submittedName>
</protein>
<dbReference type="OMA" id="AICTESH"/>
<gene>
    <name evidence="4" type="ORF">TA13575</name>
</gene>
<dbReference type="InterPro" id="IPR050168">
    <property type="entry name" value="AAA_ATPase_domain"/>
</dbReference>
<dbReference type="FunFam" id="3.40.50.300:FF:000661">
    <property type="entry name" value="calmodulin-interacting protein 111 isoform X1"/>
    <property type="match status" value="1"/>
</dbReference>
<feature type="domain" description="AAA+ ATPase" evidence="3">
    <location>
        <begin position="335"/>
        <end position="494"/>
    </location>
</feature>
<dbReference type="EMBL" id="CR940348">
    <property type="protein sequence ID" value="CAI74915.1"/>
    <property type="molecule type" value="Genomic_DNA"/>
</dbReference>
<keyword evidence="5" id="KW-1185">Reference proteome</keyword>
<dbReference type="OrthoDB" id="27435at2759"/>
<dbReference type="RefSeq" id="XP_952647.1">
    <property type="nucleotide sequence ID" value="XM_947554.1"/>
</dbReference>
<dbReference type="Pfam" id="PF17862">
    <property type="entry name" value="AAA_lid_3"/>
    <property type="match status" value="1"/>
</dbReference>
<dbReference type="GO" id="GO:0005524">
    <property type="term" value="F:ATP binding"/>
    <property type="evidence" value="ECO:0007669"/>
    <property type="project" value="UniProtKB-KW"/>
</dbReference>
<reference evidence="4 5" key="1">
    <citation type="journal article" date="2005" name="Science">
        <title>Genome of the host-cell transforming parasite Theileria annulata compared with T. parva.</title>
        <authorList>
            <person name="Pain A."/>
            <person name="Renauld H."/>
            <person name="Berriman M."/>
            <person name="Murphy L."/>
            <person name="Yeats C.A."/>
            <person name="Weir W."/>
            <person name="Kerhornou A."/>
            <person name="Aslett M."/>
            <person name="Bishop R."/>
            <person name="Bouchier C."/>
            <person name="Cochet M."/>
            <person name="Coulson R.M.R."/>
            <person name="Cronin A."/>
            <person name="de Villiers E.P."/>
            <person name="Fraser A."/>
            <person name="Fosker N."/>
            <person name="Gardner M."/>
            <person name="Goble A."/>
            <person name="Griffiths-Jones S."/>
            <person name="Harris D.E."/>
            <person name="Katzer F."/>
            <person name="Larke N."/>
            <person name="Lord A."/>
            <person name="Maser P."/>
            <person name="McKellar S."/>
            <person name="Mooney P."/>
            <person name="Morton F."/>
            <person name="Nene V."/>
            <person name="O'Neil S."/>
            <person name="Price C."/>
            <person name="Quail M.A."/>
            <person name="Rabbinowitsch E."/>
            <person name="Rawlings N.D."/>
            <person name="Rutter S."/>
            <person name="Saunders D."/>
            <person name="Seeger K."/>
            <person name="Shah T."/>
            <person name="Squares R."/>
            <person name="Squares S."/>
            <person name="Tivey A."/>
            <person name="Walker A.R."/>
            <person name="Woodward J."/>
            <person name="Dobbelaere D.A.E."/>
            <person name="Langsley G."/>
            <person name="Rajandream M.A."/>
            <person name="McKeever D."/>
            <person name="Shiels B."/>
            <person name="Tait A."/>
            <person name="Barrell B.G."/>
            <person name="Hall N."/>
        </authorList>
    </citation>
    <scope>NUCLEOTIDE SEQUENCE [LARGE SCALE GENOMIC DNA]</scope>
    <source>
        <strain evidence="5">Ankara</strain>
    </source>
</reference>
<evidence type="ECO:0000256" key="1">
    <source>
        <dbReference type="ARBA" id="ARBA00022741"/>
    </source>
</evidence>
<dbReference type="Gene3D" id="1.10.8.60">
    <property type="match status" value="2"/>
</dbReference>
<dbReference type="STRING" id="5874.Q4UDC4"/>
<dbReference type="InterPro" id="IPR003593">
    <property type="entry name" value="AAA+_ATPase"/>
</dbReference>
<proteinExistence type="predicted"/>